<keyword evidence="4 9" id="KW-0812">Transmembrane</keyword>
<keyword evidence="3" id="KW-0813">Transport</keyword>
<evidence type="ECO:0000256" key="6">
    <source>
        <dbReference type="ARBA" id="ARBA00022927"/>
    </source>
</evidence>
<keyword evidence="11" id="KW-1185">Reference proteome</keyword>
<keyword evidence="8 9" id="KW-0472">Membrane</keyword>
<dbReference type="Proteomes" id="UP000269721">
    <property type="component" value="Unassembled WGS sequence"/>
</dbReference>
<feature type="transmembrane region" description="Helical" evidence="9">
    <location>
        <begin position="460"/>
        <end position="484"/>
    </location>
</feature>
<feature type="transmembrane region" description="Helical" evidence="9">
    <location>
        <begin position="623"/>
        <end position="640"/>
    </location>
</feature>
<dbReference type="NCBIfam" id="TIGR00727">
    <property type="entry name" value="ISP4_OPT"/>
    <property type="match status" value="1"/>
</dbReference>
<accession>A0A4P9WGH5</accession>
<dbReference type="Pfam" id="PF03169">
    <property type="entry name" value="OPT"/>
    <property type="match status" value="1"/>
</dbReference>
<evidence type="ECO:0000313" key="11">
    <source>
        <dbReference type="Proteomes" id="UP000269721"/>
    </source>
</evidence>
<keyword evidence="5" id="KW-0571">Peptide transport</keyword>
<evidence type="ECO:0000256" key="9">
    <source>
        <dbReference type="SAM" id="Phobius"/>
    </source>
</evidence>
<organism evidence="10 11">
    <name type="scientific">Blyttiomyces helicus</name>
    <dbReference type="NCBI Taxonomy" id="388810"/>
    <lineage>
        <taxon>Eukaryota</taxon>
        <taxon>Fungi</taxon>
        <taxon>Fungi incertae sedis</taxon>
        <taxon>Chytridiomycota</taxon>
        <taxon>Chytridiomycota incertae sedis</taxon>
        <taxon>Chytridiomycetes</taxon>
        <taxon>Chytridiomycetes incertae sedis</taxon>
        <taxon>Blyttiomyces</taxon>
    </lineage>
</organism>
<feature type="transmembrane region" description="Helical" evidence="9">
    <location>
        <begin position="699"/>
        <end position="721"/>
    </location>
</feature>
<comment type="similarity">
    <text evidence="2">Belongs to the oligopeptide OPT transporter family.</text>
</comment>
<dbReference type="InterPro" id="IPR004648">
    <property type="entry name" value="Oligpept_transpt"/>
</dbReference>
<gene>
    <name evidence="10" type="ORF">BDK51DRAFT_17769</name>
</gene>
<feature type="transmembrane region" description="Helical" evidence="9">
    <location>
        <begin position="302"/>
        <end position="324"/>
    </location>
</feature>
<evidence type="ECO:0000256" key="1">
    <source>
        <dbReference type="ARBA" id="ARBA00004141"/>
    </source>
</evidence>
<feature type="transmembrane region" description="Helical" evidence="9">
    <location>
        <begin position="433"/>
        <end position="454"/>
    </location>
</feature>
<feature type="transmembrane region" description="Helical" evidence="9">
    <location>
        <begin position="542"/>
        <end position="562"/>
    </location>
</feature>
<dbReference type="GO" id="GO:0035673">
    <property type="term" value="F:oligopeptide transmembrane transporter activity"/>
    <property type="evidence" value="ECO:0007669"/>
    <property type="project" value="InterPro"/>
</dbReference>
<evidence type="ECO:0000256" key="8">
    <source>
        <dbReference type="ARBA" id="ARBA00023136"/>
    </source>
</evidence>
<feature type="transmembrane region" description="Helical" evidence="9">
    <location>
        <begin position="32"/>
        <end position="54"/>
    </location>
</feature>
<dbReference type="GO" id="GO:0016020">
    <property type="term" value="C:membrane"/>
    <property type="evidence" value="ECO:0007669"/>
    <property type="project" value="UniProtKB-SubCell"/>
</dbReference>
<keyword evidence="6" id="KW-0653">Protein transport</keyword>
<dbReference type="NCBIfam" id="TIGR00728">
    <property type="entry name" value="OPT_sfam"/>
    <property type="match status" value="1"/>
</dbReference>
<dbReference type="GO" id="GO:0015031">
    <property type="term" value="P:protein transport"/>
    <property type="evidence" value="ECO:0007669"/>
    <property type="project" value="UniProtKB-KW"/>
</dbReference>
<evidence type="ECO:0000256" key="4">
    <source>
        <dbReference type="ARBA" id="ARBA00022692"/>
    </source>
</evidence>
<dbReference type="AlphaFoldDB" id="A0A4P9WGH5"/>
<protein>
    <submittedName>
        <fullName evidence="10">OPT oligopeptide transporter protein-domain-containing protein</fullName>
    </submittedName>
</protein>
<reference evidence="11" key="1">
    <citation type="journal article" date="2018" name="Nat. Microbiol.">
        <title>Leveraging single-cell genomics to expand the fungal tree of life.</title>
        <authorList>
            <person name="Ahrendt S.R."/>
            <person name="Quandt C.A."/>
            <person name="Ciobanu D."/>
            <person name="Clum A."/>
            <person name="Salamov A."/>
            <person name="Andreopoulos B."/>
            <person name="Cheng J.F."/>
            <person name="Woyke T."/>
            <person name="Pelin A."/>
            <person name="Henrissat B."/>
            <person name="Reynolds N.K."/>
            <person name="Benny G.L."/>
            <person name="Smith M.E."/>
            <person name="James T.Y."/>
            <person name="Grigoriev I.V."/>
        </authorList>
    </citation>
    <scope>NUCLEOTIDE SEQUENCE [LARGE SCALE GENOMIC DNA]</scope>
</reference>
<evidence type="ECO:0000313" key="10">
    <source>
        <dbReference type="EMBL" id="RKO91921.1"/>
    </source>
</evidence>
<evidence type="ECO:0000256" key="5">
    <source>
        <dbReference type="ARBA" id="ARBA00022856"/>
    </source>
</evidence>
<evidence type="ECO:0000256" key="3">
    <source>
        <dbReference type="ARBA" id="ARBA00022448"/>
    </source>
</evidence>
<evidence type="ECO:0000256" key="2">
    <source>
        <dbReference type="ARBA" id="ARBA00008807"/>
    </source>
</evidence>
<sequence>MQVEFPGEQSTVVEVAATVPVSDDPTLPALTFRFWVLGTVFSVFSAAVAQFMYFRLNQISLNNFAIILMSYPCGVFMAKVLPDWRIGFNWPSDFLLTRGTFVGGSLNPGPFNIKEHTLIMAAASTLNGAAYATDILAIQRLFYGPNQNPFKPDPNGNVGWCAALLLIITSQCIGYGFAGLCRTWLVRPAAMWWPVNVVLSNVLHVFHAKSNEGIVGERVRLFNKLTAWVVIYEFLPQYFATYLAHFSILCLAFGSLQGKLGNPAHFPPENPASPVQYGGGGFMALTLDWQQIGTSSPMYTPFWAQLNILVPIFLGTWIVTPWMYKKNVWGANMYPLASAQSFDIFGQPYNVTRILNNVTLVVEDDLYDAYSPLRLSTFWAVAYGSNFGAVTAVLVHIGLFHGKQVLDGFRASRVEDEDVHIKMMRKYPEVPHTWYLATLIIFFAVSVVMVEHYTDYQIRWWGIVFAMLTVAIFIIPLGIINAIANTTIGTNVITEFMFGLAVPGKAIANVCFKTYGTTAIIQALNLVSDLKLAVYMKIPPRAMFVSQLYATFIGAVVNYAVLDEIIKNVPDVWFANHQLPDGQPSFNPQWGSTSPRIFYTASLIWGAVGPKRMFGNDSPYHPLLWFFLAGVFLPIPGYFLHRRYPNVGWDLVNWPLILYNWGGGPVNGSGASYLMVLAVSYFSQVYAKRYRRNWYDKYNYTVSAALDSGTIVTAIILYLTVTLSKLNNAPGLQAGNYMWWALNPNLTKWGDQDYCLNYTAV</sequence>
<dbReference type="PANTHER" id="PTHR22601">
    <property type="entry name" value="ISP4 LIKE PROTEIN"/>
    <property type="match status" value="1"/>
</dbReference>
<feature type="transmembrane region" description="Helical" evidence="9">
    <location>
        <begin position="158"/>
        <end position="178"/>
    </location>
</feature>
<name>A0A4P9WGH5_9FUNG</name>
<comment type="subcellular location">
    <subcellularLocation>
        <location evidence="1">Membrane</location>
        <topology evidence="1">Multi-pass membrane protein</topology>
    </subcellularLocation>
</comment>
<dbReference type="InterPro" id="IPR004813">
    <property type="entry name" value="OPT"/>
</dbReference>
<feature type="transmembrane region" description="Helical" evidence="9">
    <location>
        <begin position="61"/>
        <end position="81"/>
    </location>
</feature>
<dbReference type="OrthoDB" id="9986677at2759"/>
<dbReference type="EMBL" id="KZ994845">
    <property type="protein sequence ID" value="RKO91921.1"/>
    <property type="molecule type" value="Genomic_DNA"/>
</dbReference>
<keyword evidence="7 9" id="KW-1133">Transmembrane helix</keyword>
<evidence type="ECO:0000256" key="7">
    <source>
        <dbReference type="ARBA" id="ARBA00022989"/>
    </source>
</evidence>
<proteinExistence type="inferred from homology"/>